<protein>
    <submittedName>
        <fullName evidence="5">CBS domain-containing protein</fullName>
    </submittedName>
</protein>
<evidence type="ECO:0000256" key="2">
    <source>
        <dbReference type="PROSITE-ProRule" id="PRU00703"/>
    </source>
</evidence>
<dbReference type="InterPro" id="IPR014710">
    <property type="entry name" value="RmlC-like_jellyroll"/>
</dbReference>
<keyword evidence="1 2" id="KW-0129">CBS domain</keyword>
<dbReference type="InterPro" id="IPR018490">
    <property type="entry name" value="cNMP-bd_dom_sf"/>
</dbReference>
<name>A0A542CYS7_SERFO</name>
<gene>
    <name evidence="5" type="ORF">FHU10_3025</name>
</gene>
<dbReference type="SMART" id="SM00116">
    <property type="entry name" value="CBS"/>
    <property type="match status" value="2"/>
</dbReference>
<evidence type="ECO:0000259" key="4">
    <source>
        <dbReference type="PROSITE" id="PS51371"/>
    </source>
</evidence>
<feature type="domain" description="CBS" evidence="4">
    <location>
        <begin position="228"/>
        <end position="284"/>
    </location>
</feature>
<dbReference type="Gene3D" id="2.60.120.10">
    <property type="entry name" value="Jelly Rolls"/>
    <property type="match status" value="1"/>
</dbReference>
<evidence type="ECO:0000313" key="5">
    <source>
        <dbReference type="EMBL" id="TVZ70452.1"/>
    </source>
</evidence>
<dbReference type="Pfam" id="PF00571">
    <property type="entry name" value="CBS"/>
    <property type="match status" value="2"/>
</dbReference>
<dbReference type="PROSITE" id="PS51371">
    <property type="entry name" value="CBS"/>
    <property type="match status" value="1"/>
</dbReference>
<dbReference type="OrthoDB" id="9808528at2"/>
<dbReference type="InterPro" id="IPR051257">
    <property type="entry name" value="Diverse_CBS-Domain"/>
</dbReference>
<feature type="domain" description="Cyclic nucleotide-binding" evidence="3">
    <location>
        <begin position="56"/>
        <end position="121"/>
    </location>
</feature>
<proteinExistence type="predicted"/>
<dbReference type="InterPro" id="IPR000644">
    <property type="entry name" value="CBS_dom"/>
</dbReference>
<dbReference type="EMBL" id="VISQ01000001">
    <property type="protein sequence ID" value="TVZ70452.1"/>
    <property type="molecule type" value="Genomic_DNA"/>
</dbReference>
<dbReference type="PANTHER" id="PTHR43080">
    <property type="entry name" value="CBS DOMAIN-CONTAINING PROTEIN CBSX3, MITOCHONDRIAL"/>
    <property type="match status" value="1"/>
</dbReference>
<dbReference type="InterPro" id="IPR005105">
    <property type="entry name" value="GlnD_Uridyltrans_N"/>
</dbReference>
<comment type="caution">
    <text evidence="5">The sequence shown here is derived from an EMBL/GenBank/DDBJ whole genome shotgun (WGS) entry which is preliminary data.</text>
</comment>
<dbReference type="InterPro" id="IPR000595">
    <property type="entry name" value="cNMP-bd_dom"/>
</dbReference>
<dbReference type="InterPro" id="IPR018821">
    <property type="entry name" value="DUF294_put_nucleoTrafse_sb-bd"/>
</dbReference>
<dbReference type="SUPFAM" id="SSF51206">
    <property type="entry name" value="cAMP-binding domain-like"/>
    <property type="match status" value="1"/>
</dbReference>
<dbReference type="Pfam" id="PF00027">
    <property type="entry name" value="cNMP_binding"/>
    <property type="match status" value="1"/>
</dbReference>
<organism evidence="5">
    <name type="scientific">Serratia fonticola</name>
    <dbReference type="NCBI Taxonomy" id="47917"/>
    <lineage>
        <taxon>Bacteria</taxon>
        <taxon>Pseudomonadati</taxon>
        <taxon>Pseudomonadota</taxon>
        <taxon>Gammaproteobacteria</taxon>
        <taxon>Enterobacterales</taxon>
        <taxon>Yersiniaceae</taxon>
        <taxon>Serratia</taxon>
    </lineage>
</organism>
<dbReference type="Pfam" id="PF03445">
    <property type="entry name" value="DUF294"/>
    <property type="match status" value="1"/>
</dbReference>
<dbReference type="SUPFAM" id="SSF54631">
    <property type="entry name" value="CBS-domain pair"/>
    <property type="match status" value="1"/>
</dbReference>
<evidence type="ECO:0000256" key="1">
    <source>
        <dbReference type="ARBA" id="ARBA00023122"/>
    </source>
</evidence>
<sequence>MPQTLLPNIIDFIARIDPFDQLPVDLQEYIGRTIRISYLGRGETLPFNIEAEERYLYIVRSGALEQRMSNGVLRAKLGPDDLFGFTFLESTPGNPEDCYNVTAIDDTLLYSIPHSKLKQILNTHPQYANLFAAQARERLQSALNVVWSDNDKGLFMRRVSEIHQGKIAIVDQEMSIQAVAQEMRMVCRTATAAVMAEGELIGLITDRDMTMRVIAEGVDISRPIREVMTLNPITIHPDELVLKAASLMMQNNIRCLPIVRGQEVLGVLTTSHLVHNHRVQAIFLIDKIKYCENVEALCALTVERQAIFEALVEGNVPGENIGQVMALIMDAYCQRLLQMGEALFGSPPCDYVWLVAGSQARNEVHMFSDQDSAIIMADEATEQDRQYFQQMAAFVCKALDSCGYPLCSGHFMAATRKWCQPLRTWKEYYRKWIRNPEYDKLLNISVFLEFRPIGGNKALCEELQQHLYTLIAQHPAFIRALTRDAIATQPPLGIFRNLVLEKNGHNTPVLNIKRYALTLIIDLARIYGMAAGCTQMGTEERFLYAQQQQWLSQESYKNIIGAYRFILRIRYLHQLGALKQGLEADNLIHPDRFGSFERNHLKDAFRIIGELQDFAKLRFSKE</sequence>
<dbReference type="PROSITE" id="PS50042">
    <property type="entry name" value="CNMP_BINDING_3"/>
    <property type="match status" value="1"/>
</dbReference>
<dbReference type="GO" id="GO:0008773">
    <property type="term" value="F:[protein-PII] uridylyltransferase activity"/>
    <property type="evidence" value="ECO:0007669"/>
    <property type="project" value="InterPro"/>
</dbReference>
<dbReference type="CDD" id="cd00038">
    <property type="entry name" value="CAP_ED"/>
    <property type="match status" value="1"/>
</dbReference>
<evidence type="ECO:0000259" key="3">
    <source>
        <dbReference type="PROSITE" id="PS50042"/>
    </source>
</evidence>
<accession>A0A542CYS7</accession>
<reference evidence="5" key="1">
    <citation type="submission" date="2019-06" db="EMBL/GenBank/DDBJ databases">
        <authorList>
            <person name="Deangelis K."/>
            <person name="Huntemann M."/>
            <person name="Clum A."/>
            <person name="Pillay M."/>
            <person name="Palaniappan K."/>
            <person name="Varghese N."/>
            <person name="Mikhailova N."/>
            <person name="Stamatis D."/>
            <person name="Reddy T."/>
            <person name="Daum C."/>
            <person name="Shapiro N."/>
            <person name="Ivanova N."/>
            <person name="Kyrpides N."/>
            <person name="Woyke T."/>
        </authorList>
    </citation>
    <scope>NUCLEOTIDE SEQUENCE [LARGE SCALE GENOMIC DNA]</scope>
    <source>
        <strain evidence="5">128R</strain>
    </source>
</reference>
<reference evidence="5" key="2">
    <citation type="submission" date="2019-08" db="EMBL/GenBank/DDBJ databases">
        <title>Investigation of anaerobic lignin degradation for improved lignocellulosic biofuels.</title>
        <authorList>
            <person name="Deangelis K.PhD."/>
        </authorList>
    </citation>
    <scope>NUCLEOTIDE SEQUENCE [LARGE SCALE GENOMIC DNA]</scope>
    <source>
        <strain evidence="5">128R</strain>
    </source>
</reference>
<dbReference type="CDD" id="cd05401">
    <property type="entry name" value="NT_GlnE_GlnD_like"/>
    <property type="match status" value="1"/>
</dbReference>
<dbReference type="Gene3D" id="3.10.580.10">
    <property type="entry name" value="CBS-domain"/>
    <property type="match status" value="1"/>
</dbReference>
<dbReference type="AlphaFoldDB" id="A0A542CYS7"/>
<dbReference type="Pfam" id="PF10335">
    <property type="entry name" value="DUF294_C"/>
    <property type="match status" value="1"/>
</dbReference>
<dbReference type="PANTHER" id="PTHR43080:SF2">
    <property type="entry name" value="CBS DOMAIN-CONTAINING PROTEIN"/>
    <property type="match status" value="1"/>
</dbReference>
<dbReference type="InterPro" id="IPR046342">
    <property type="entry name" value="CBS_dom_sf"/>
</dbReference>